<reference evidence="8 9" key="1">
    <citation type="journal article" date="2012" name="Nucleic Acids Res.">
        <title>Sequencing of the smallest Apicomplexan genome from the human pathogen Babesia microti.</title>
        <authorList>
            <person name="Cornillot E."/>
            <person name="Hadj-Kaddour K."/>
            <person name="Dassouli A."/>
            <person name="Noel B."/>
            <person name="Ranwez V."/>
            <person name="Vacherie B."/>
            <person name="Augagneur Y."/>
            <person name="Bres V."/>
            <person name="Duclos A."/>
            <person name="Randazzo S."/>
            <person name="Carcy B."/>
            <person name="Debierre-Grockiego F."/>
            <person name="Delbecq S."/>
            <person name="Moubri-Menage K."/>
            <person name="Shams-Eldin H."/>
            <person name="Usmani-Brown S."/>
            <person name="Bringaud F."/>
            <person name="Wincker P."/>
            <person name="Vivares C.P."/>
            <person name="Schwarz R.T."/>
            <person name="Schetters T.P."/>
            <person name="Krause P.J."/>
            <person name="Gorenflot A."/>
            <person name="Berry V."/>
            <person name="Barbe V."/>
            <person name="Ben Mamoun C."/>
        </authorList>
    </citation>
    <scope>NUCLEOTIDE SEQUENCE [LARGE SCALE GENOMIC DNA]</scope>
    <source>
        <strain evidence="8 9">RI</strain>
    </source>
</reference>
<dbReference type="InterPro" id="IPR045131">
    <property type="entry name" value="CISD1/2"/>
</dbReference>
<keyword evidence="4" id="KW-0411">Iron-sulfur</keyword>
<keyword evidence="9" id="KW-1185">Reference proteome</keyword>
<sequence length="147" mass="16851">MSDPLDYFNKVNYNIRGFETTNQIVEYLPPIGIEKKIRFCRCWQSKKFPYCDDTHKVMNEAGDSVGPFVAIIKNEEPTTFHKLKLTNKIGNTNTPNFNINNKMTFKNAKVALAAVTALATSFYVYKLSSSIIKYKKQHTDKLSLTNQ</sequence>
<dbReference type="PANTHER" id="PTHR13680:SF5">
    <property type="entry name" value="CDGSH IRON-SULFUR DOMAIN-CONTAINING PROTEIN 1"/>
    <property type="match status" value="1"/>
</dbReference>
<reference evidence="8 9" key="2">
    <citation type="journal article" date="2013" name="PLoS ONE">
        <title>Whole genome mapping and re-organization of the nuclear and mitochondrial genomes of Babesia microti isolates.</title>
        <authorList>
            <person name="Cornillot E."/>
            <person name="Dassouli A."/>
            <person name="Garg A."/>
            <person name="Pachikara N."/>
            <person name="Randazzo S."/>
            <person name="Depoix D."/>
            <person name="Carcy B."/>
            <person name="Delbecq S."/>
            <person name="Frutos R."/>
            <person name="Silva J.C."/>
            <person name="Sutton R."/>
            <person name="Krause P.J."/>
            <person name="Mamoun C.B."/>
        </authorList>
    </citation>
    <scope>NUCLEOTIDE SEQUENCE [LARGE SCALE GENOMIC DNA]</scope>
    <source>
        <strain evidence="8 9">RI</strain>
    </source>
</reference>
<keyword evidence="6" id="KW-0472">Membrane</keyword>
<feature type="domain" description="Iron-binding zinc finger CDGSH type" evidence="7">
    <location>
        <begin position="26"/>
        <end position="61"/>
    </location>
</feature>
<dbReference type="VEuPathDB" id="PiroplasmaDB:BmR1_04g09880"/>
<dbReference type="KEGG" id="bmic:BmR1_04g09880"/>
<dbReference type="GO" id="GO:0046872">
    <property type="term" value="F:metal ion binding"/>
    <property type="evidence" value="ECO:0007669"/>
    <property type="project" value="UniProtKB-KW"/>
</dbReference>
<dbReference type="GeneID" id="24426599"/>
<dbReference type="Proteomes" id="UP000002899">
    <property type="component" value="Chromosome IV"/>
</dbReference>
<organism evidence="8 9">
    <name type="scientific">Babesia microti (strain RI)</name>
    <dbReference type="NCBI Taxonomy" id="1133968"/>
    <lineage>
        <taxon>Eukaryota</taxon>
        <taxon>Sar</taxon>
        <taxon>Alveolata</taxon>
        <taxon>Apicomplexa</taxon>
        <taxon>Aconoidasida</taxon>
        <taxon>Piroplasmida</taxon>
        <taxon>Babesiidae</taxon>
        <taxon>Babesia</taxon>
    </lineage>
</organism>
<dbReference type="GO" id="GO:0051537">
    <property type="term" value="F:2 iron, 2 sulfur cluster binding"/>
    <property type="evidence" value="ECO:0007669"/>
    <property type="project" value="UniProtKB-KW"/>
</dbReference>
<evidence type="ECO:0000256" key="6">
    <source>
        <dbReference type="SAM" id="Phobius"/>
    </source>
</evidence>
<evidence type="ECO:0000313" key="8">
    <source>
        <dbReference type="EMBL" id="CCF76142.1"/>
    </source>
</evidence>
<dbReference type="Gene3D" id="3.40.5.90">
    <property type="entry name" value="CDGSH iron-sulfur domain, mitoNEET-type"/>
    <property type="match status" value="1"/>
</dbReference>
<dbReference type="GO" id="GO:0005741">
    <property type="term" value="C:mitochondrial outer membrane"/>
    <property type="evidence" value="ECO:0007669"/>
    <property type="project" value="TreeGrafter"/>
</dbReference>
<dbReference type="SMART" id="SM00704">
    <property type="entry name" value="ZnF_CDGSH"/>
    <property type="match status" value="1"/>
</dbReference>
<comment type="cofactor">
    <cofactor evidence="5">
        <name>[2Fe-2S] cluster</name>
        <dbReference type="ChEBI" id="CHEBI:190135"/>
    </cofactor>
</comment>
<evidence type="ECO:0000256" key="3">
    <source>
        <dbReference type="ARBA" id="ARBA00023004"/>
    </source>
</evidence>
<dbReference type="InterPro" id="IPR042216">
    <property type="entry name" value="MitoNEET_CISD"/>
</dbReference>
<accession>I7IHN9</accession>
<keyword evidence="6" id="KW-0812">Transmembrane</keyword>
<dbReference type="AlphaFoldDB" id="I7IHN9"/>
<dbReference type="RefSeq" id="XP_012650550.1">
    <property type="nucleotide sequence ID" value="XM_012795096.1"/>
</dbReference>
<dbReference type="GO" id="GO:0010506">
    <property type="term" value="P:regulation of autophagy"/>
    <property type="evidence" value="ECO:0007669"/>
    <property type="project" value="InterPro"/>
</dbReference>
<evidence type="ECO:0000256" key="4">
    <source>
        <dbReference type="ARBA" id="ARBA00023014"/>
    </source>
</evidence>
<dbReference type="InterPro" id="IPR018967">
    <property type="entry name" value="FeS-contain_CDGSH-typ"/>
</dbReference>
<keyword evidence="6" id="KW-1133">Transmembrane helix</keyword>
<evidence type="ECO:0000259" key="7">
    <source>
        <dbReference type="SMART" id="SM00704"/>
    </source>
</evidence>
<evidence type="ECO:0000256" key="5">
    <source>
        <dbReference type="ARBA" id="ARBA00034078"/>
    </source>
</evidence>
<reference evidence="8 9" key="3">
    <citation type="journal article" date="2016" name="Sci. Rep.">
        <title>Genome-wide diversity and gene expression profiling of Babesia microti isolates identify polymorphic genes that mediate host-pathogen interactions.</title>
        <authorList>
            <person name="Silva J.C."/>
            <person name="Cornillot E."/>
            <person name="McCracken C."/>
            <person name="Usmani-Brown S."/>
            <person name="Dwivedi A."/>
            <person name="Ifeonu O.O."/>
            <person name="Crabtree J."/>
            <person name="Gotia H.T."/>
            <person name="Virji A.Z."/>
            <person name="Reynes C."/>
            <person name="Colinge J."/>
            <person name="Kumar V."/>
            <person name="Lawres L."/>
            <person name="Pazzi J.E."/>
            <person name="Pablo J.V."/>
            <person name="Hung C."/>
            <person name="Brancato J."/>
            <person name="Kumari P."/>
            <person name="Orvis J."/>
            <person name="Tretina K."/>
            <person name="Chibucos M."/>
            <person name="Ott S."/>
            <person name="Sadzewicz L."/>
            <person name="Sengamalay N."/>
            <person name="Shetty A.C."/>
            <person name="Su Q."/>
            <person name="Tallon L."/>
            <person name="Fraser C.M."/>
            <person name="Frutos R."/>
            <person name="Molina D.M."/>
            <person name="Krause P.J."/>
            <person name="Ben Mamoun C."/>
        </authorList>
    </citation>
    <scope>NUCLEOTIDE SEQUENCE [LARGE SCALE GENOMIC DNA]</scope>
    <source>
        <strain evidence="8 9">RI</strain>
    </source>
</reference>
<keyword evidence="1" id="KW-0001">2Fe-2S</keyword>
<keyword evidence="3" id="KW-0408">Iron</keyword>
<name>I7IHN9_BABMR</name>
<proteinExistence type="predicted"/>
<dbReference type="EMBL" id="LN871599">
    <property type="protein sequence ID" value="CCF76142.1"/>
    <property type="molecule type" value="Genomic_DNA"/>
</dbReference>
<evidence type="ECO:0000313" key="9">
    <source>
        <dbReference type="Proteomes" id="UP000002899"/>
    </source>
</evidence>
<dbReference type="Pfam" id="PF09360">
    <property type="entry name" value="zf-CDGSH"/>
    <property type="match status" value="1"/>
</dbReference>
<keyword evidence="2" id="KW-0479">Metal-binding</keyword>
<feature type="transmembrane region" description="Helical" evidence="6">
    <location>
        <begin position="110"/>
        <end position="128"/>
    </location>
</feature>
<dbReference type="OrthoDB" id="449252at2759"/>
<dbReference type="PANTHER" id="PTHR13680">
    <property type="entry name" value="CDGSH IRON-SULFUR DOMAIN-CONTAINING PROTEIN 1"/>
    <property type="match status" value="1"/>
</dbReference>
<evidence type="ECO:0000256" key="1">
    <source>
        <dbReference type="ARBA" id="ARBA00022714"/>
    </source>
</evidence>
<evidence type="ECO:0000256" key="2">
    <source>
        <dbReference type="ARBA" id="ARBA00022723"/>
    </source>
</evidence>
<protein>
    <submittedName>
        <fullName evidence="8">CDGSH iron-sulfur domain-containing protein, putative</fullName>
    </submittedName>
</protein>